<dbReference type="Pfam" id="PF13692">
    <property type="entry name" value="Glyco_trans_1_4"/>
    <property type="match status" value="1"/>
</dbReference>
<gene>
    <name evidence="3" type="ORF">KEU06_12440</name>
</gene>
<dbReference type="InterPro" id="IPR050194">
    <property type="entry name" value="Glycosyltransferase_grp1"/>
</dbReference>
<dbReference type="PANTHER" id="PTHR45947:SF3">
    <property type="entry name" value="SULFOQUINOVOSYL TRANSFERASE SQD2"/>
    <property type="match status" value="1"/>
</dbReference>
<protein>
    <submittedName>
        <fullName evidence="3">Glycosyltransferase family 4 protein</fullName>
    </submittedName>
</protein>
<dbReference type="SUPFAM" id="SSF53756">
    <property type="entry name" value="UDP-Glycosyltransferase/glycogen phosphorylase"/>
    <property type="match status" value="1"/>
</dbReference>
<dbReference type="InterPro" id="IPR028098">
    <property type="entry name" value="Glyco_trans_4-like_N"/>
</dbReference>
<evidence type="ECO:0000313" key="4">
    <source>
        <dbReference type="Proteomes" id="UP000680348"/>
    </source>
</evidence>
<dbReference type="RefSeq" id="WP_188254986.1">
    <property type="nucleotide sequence ID" value="NZ_JABVCF010000006.1"/>
</dbReference>
<dbReference type="Gene3D" id="3.40.50.2000">
    <property type="entry name" value="Glycogen Phosphorylase B"/>
    <property type="match status" value="2"/>
</dbReference>
<dbReference type="AlphaFoldDB" id="A0A942DYF0"/>
<feature type="domain" description="Glycosyltransferase subfamily 4-like N-terminal" evidence="2">
    <location>
        <begin position="20"/>
        <end position="187"/>
    </location>
</feature>
<sequence>MTEGRHVLILVENLPVPFDRRVWQEARTLLDAGYAVSVICPAAKGHLKAYEFLDGVHIYRHPLREARSARGYLREYATALFHQLRLSFRVRRRQRIDVIQACNPPDLMFLIALVHKLLFGTRFVFDHHDLCPELYVAKFDRKDIGYRAMRMFERLTFRSADASIATNEIFRELAISRGGMSPNRVFMVKSYPEAEKFRRTEAEPRLVALGKHLIGYVGIMGPQDGVDALVRAMAELQACGRDDIHCVIIGEGPELPRLRELAAALGLDGSITFTGYLRGAPLLSHLSSLSVGVIPDAPNEFNDKLSMNKVFEYMMLGLPIVQFNLLQASRDAGDAALVAAEHSPKALAEAIASLVDDPDRRRRMGTFGFETAQREFRWSVEQANYLAAYRAVLRQETTSDDQPAYRSGASPEARLRLLSSRQSGKGSE</sequence>
<evidence type="ECO:0000259" key="2">
    <source>
        <dbReference type="Pfam" id="PF13579"/>
    </source>
</evidence>
<accession>A0A942DYF0</accession>
<dbReference type="CDD" id="cd03794">
    <property type="entry name" value="GT4_WbuB-like"/>
    <property type="match status" value="1"/>
</dbReference>
<dbReference type="Proteomes" id="UP000680348">
    <property type="component" value="Unassembled WGS sequence"/>
</dbReference>
<organism evidence="3 4">
    <name type="scientific">Pseudaminobacter soli</name>
    <name type="common">ex Zhang et al. 2022</name>
    <dbReference type="NCBI Taxonomy" id="2831468"/>
    <lineage>
        <taxon>Bacteria</taxon>
        <taxon>Pseudomonadati</taxon>
        <taxon>Pseudomonadota</taxon>
        <taxon>Alphaproteobacteria</taxon>
        <taxon>Hyphomicrobiales</taxon>
        <taxon>Phyllobacteriaceae</taxon>
        <taxon>Pseudaminobacter</taxon>
    </lineage>
</organism>
<comment type="caution">
    <text evidence="3">The sequence shown here is derived from an EMBL/GenBank/DDBJ whole genome shotgun (WGS) entry which is preliminary data.</text>
</comment>
<name>A0A942DYF0_9HYPH</name>
<dbReference type="PANTHER" id="PTHR45947">
    <property type="entry name" value="SULFOQUINOVOSYL TRANSFERASE SQD2"/>
    <property type="match status" value="1"/>
</dbReference>
<keyword evidence="4" id="KW-1185">Reference proteome</keyword>
<dbReference type="EMBL" id="JAGWCR010000006">
    <property type="protein sequence ID" value="MBS3649417.1"/>
    <property type="molecule type" value="Genomic_DNA"/>
</dbReference>
<feature type="region of interest" description="Disordered" evidence="1">
    <location>
        <begin position="397"/>
        <end position="428"/>
    </location>
</feature>
<dbReference type="Pfam" id="PF13579">
    <property type="entry name" value="Glyco_trans_4_4"/>
    <property type="match status" value="1"/>
</dbReference>
<evidence type="ECO:0000313" key="3">
    <source>
        <dbReference type="EMBL" id="MBS3649417.1"/>
    </source>
</evidence>
<reference evidence="3" key="1">
    <citation type="submission" date="2021-04" db="EMBL/GenBank/DDBJ databases">
        <title>Pseudaminobacter soli sp. nov., isolated from paddy soil contaminated by heavy metals.</title>
        <authorList>
            <person name="Zhang K."/>
        </authorList>
    </citation>
    <scope>NUCLEOTIDE SEQUENCE</scope>
    <source>
        <strain evidence="3">19-2017</strain>
    </source>
</reference>
<dbReference type="GO" id="GO:0016758">
    <property type="term" value="F:hexosyltransferase activity"/>
    <property type="evidence" value="ECO:0007669"/>
    <property type="project" value="TreeGrafter"/>
</dbReference>
<evidence type="ECO:0000256" key="1">
    <source>
        <dbReference type="SAM" id="MobiDB-lite"/>
    </source>
</evidence>
<feature type="compositionally biased region" description="Polar residues" evidence="1">
    <location>
        <begin position="419"/>
        <end position="428"/>
    </location>
</feature>
<proteinExistence type="predicted"/>